<evidence type="ECO:0000313" key="5">
    <source>
        <dbReference type="EMBL" id="MCP2332030.1"/>
    </source>
</evidence>
<name>A0ABT1JHP9_ACTCY</name>
<dbReference type="InterPro" id="IPR000182">
    <property type="entry name" value="GNAT_dom"/>
</dbReference>
<dbReference type="InterPro" id="IPR050832">
    <property type="entry name" value="Bact_Acetyltransf"/>
</dbReference>
<sequence length="161" mass="17389">MSSSSPARTPATSPPVFRRARSEDLPAIIGLLADDELGAGREAPGDPVYRAAFEDIDADPRQLLVVADLGGEVVGTLQLTLISGLSRRAATRAQIEAVRVREDQRGGGLGRALLEWALDQARQRGAVLAQLTTDVRRVDALRFYERLGFQASHHGLKLPLI</sequence>
<gene>
    <name evidence="5" type="ORF">G443_002300</name>
</gene>
<comment type="caution">
    <text evidence="5">The sequence shown here is derived from an EMBL/GenBank/DDBJ whole genome shotgun (WGS) entry which is preliminary data.</text>
</comment>
<dbReference type="EMBL" id="AUBJ02000001">
    <property type="protein sequence ID" value="MCP2332030.1"/>
    <property type="molecule type" value="Genomic_DNA"/>
</dbReference>
<proteinExistence type="predicted"/>
<dbReference type="PANTHER" id="PTHR43877:SF2">
    <property type="entry name" value="AMINOALKYLPHOSPHONATE N-ACETYLTRANSFERASE-RELATED"/>
    <property type="match status" value="1"/>
</dbReference>
<keyword evidence="2" id="KW-0012">Acyltransferase</keyword>
<dbReference type="PANTHER" id="PTHR43877">
    <property type="entry name" value="AMINOALKYLPHOSPHONATE N-ACETYLTRANSFERASE-RELATED-RELATED"/>
    <property type="match status" value="1"/>
</dbReference>
<protein>
    <submittedName>
        <fullName evidence="5">L-amino acid N-acyltransferase YncA</fullName>
    </submittedName>
</protein>
<keyword evidence="1" id="KW-0808">Transferase</keyword>
<keyword evidence="6" id="KW-1185">Reference proteome</keyword>
<evidence type="ECO:0000256" key="3">
    <source>
        <dbReference type="SAM" id="MobiDB-lite"/>
    </source>
</evidence>
<dbReference type="RefSeq" id="WP_051313412.1">
    <property type="nucleotide sequence ID" value="NZ_AUBJ02000001.1"/>
</dbReference>
<evidence type="ECO:0000313" key="6">
    <source>
        <dbReference type="Proteomes" id="UP000791080"/>
    </source>
</evidence>
<dbReference type="Gene3D" id="3.40.630.30">
    <property type="match status" value="1"/>
</dbReference>
<dbReference type="Proteomes" id="UP000791080">
    <property type="component" value="Unassembled WGS sequence"/>
</dbReference>
<accession>A0ABT1JHP9</accession>
<reference evidence="5 6" key="1">
    <citation type="submission" date="2013-07" db="EMBL/GenBank/DDBJ databases">
        <authorList>
            <consortium name="DOE Joint Genome Institute"/>
            <person name="Reeve W."/>
            <person name="Huntemann M."/>
            <person name="Han J."/>
            <person name="Chen A."/>
            <person name="Kyrpides N."/>
            <person name="Mavromatis K."/>
            <person name="Markowitz V."/>
            <person name="Palaniappan K."/>
            <person name="Ivanova N."/>
            <person name="Schaumberg A."/>
            <person name="Pati A."/>
            <person name="Liolios K."/>
            <person name="Nordberg H.P."/>
            <person name="Cantor M.N."/>
            <person name="Hua S.X."/>
            <person name="Woyke T."/>
        </authorList>
    </citation>
    <scope>NUCLEOTIDE SEQUENCE [LARGE SCALE GENOMIC DNA]</scope>
    <source>
        <strain evidence="5 6">DSM 43889</strain>
    </source>
</reference>
<feature type="compositionally biased region" description="Low complexity" evidence="3">
    <location>
        <begin position="1"/>
        <end position="15"/>
    </location>
</feature>
<dbReference type="Pfam" id="PF00583">
    <property type="entry name" value="Acetyltransf_1"/>
    <property type="match status" value="1"/>
</dbReference>
<feature type="domain" description="N-acetyltransferase" evidence="4">
    <location>
        <begin position="15"/>
        <end position="161"/>
    </location>
</feature>
<dbReference type="CDD" id="cd04301">
    <property type="entry name" value="NAT_SF"/>
    <property type="match status" value="1"/>
</dbReference>
<feature type="region of interest" description="Disordered" evidence="3">
    <location>
        <begin position="1"/>
        <end position="20"/>
    </location>
</feature>
<reference evidence="5 6" key="2">
    <citation type="submission" date="2022-06" db="EMBL/GenBank/DDBJ databases">
        <title>Genomic Encyclopedia of Type Strains, Phase I: the one thousand microbial genomes (KMG-I) project.</title>
        <authorList>
            <person name="Kyrpides N."/>
        </authorList>
    </citation>
    <scope>NUCLEOTIDE SEQUENCE [LARGE SCALE GENOMIC DNA]</scope>
    <source>
        <strain evidence="5 6">DSM 43889</strain>
    </source>
</reference>
<evidence type="ECO:0000256" key="1">
    <source>
        <dbReference type="ARBA" id="ARBA00022679"/>
    </source>
</evidence>
<dbReference type="InterPro" id="IPR016181">
    <property type="entry name" value="Acyl_CoA_acyltransferase"/>
</dbReference>
<evidence type="ECO:0000256" key="2">
    <source>
        <dbReference type="ARBA" id="ARBA00023315"/>
    </source>
</evidence>
<organism evidence="5 6">
    <name type="scientific">Actinoalloteichus caeruleus DSM 43889</name>
    <dbReference type="NCBI Taxonomy" id="1120930"/>
    <lineage>
        <taxon>Bacteria</taxon>
        <taxon>Bacillati</taxon>
        <taxon>Actinomycetota</taxon>
        <taxon>Actinomycetes</taxon>
        <taxon>Pseudonocardiales</taxon>
        <taxon>Pseudonocardiaceae</taxon>
        <taxon>Actinoalloteichus</taxon>
        <taxon>Actinoalloteichus cyanogriseus</taxon>
    </lineage>
</organism>
<dbReference type="PROSITE" id="PS51186">
    <property type="entry name" value="GNAT"/>
    <property type="match status" value="1"/>
</dbReference>
<dbReference type="SUPFAM" id="SSF55729">
    <property type="entry name" value="Acyl-CoA N-acyltransferases (Nat)"/>
    <property type="match status" value="1"/>
</dbReference>
<evidence type="ECO:0000259" key="4">
    <source>
        <dbReference type="PROSITE" id="PS51186"/>
    </source>
</evidence>